<comment type="caution">
    <text evidence="7">The sequence shown here is derived from an EMBL/GenBank/DDBJ whole genome shotgun (WGS) entry which is preliminary data.</text>
</comment>
<evidence type="ECO:0000256" key="3">
    <source>
        <dbReference type="SAM" id="MobiDB-lite"/>
    </source>
</evidence>
<dbReference type="Proteomes" id="UP001239445">
    <property type="component" value="Unassembled WGS sequence"/>
</dbReference>
<dbReference type="PRINTS" id="PR00792">
    <property type="entry name" value="PEPSIN"/>
</dbReference>
<feature type="compositionally biased region" description="Gly residues" evidence="3">
    <location>
        <begin position="469"/>
        <end position="482"/>
    </location>
</feature>
<evidence type="ECO:0000256" key="5">
    <source>
        <dbReference type="SAM" id="SignalP"/>
    </source>
</evidence>
<feature type="signal peptide" evidence="5">
    <location>
        <begin position="1"/>
        <end position="22"/>
    </location>
</feature>
<protein>
    <submittedName>
        <fullName evidence="7">Aspartic protease</fullName>
    </submittedName>
</protein>
<feature type="transmembrane region" description="Helical" evidence="4">
    <location>
        <begin position="497"/>
        <end position="519"/>
    </location>
</feature>
<gene>
    <name evidence="7" type="ORF">QBC47DRAFT_366313</name>
</gene>
<feature type="region of interest" description="Disordered" evidence="3">
    <location>
        <begin position="524"/>
        <end position="544"/>
    </location>
</feature>
<proteinExistence type="inferred from homology"/>
<dbReference type="InterPro" id="IPR001461">
    <property type="entry name" value="Aspartic_peptidase_A1"/>
</dbReference>
<dbReference type="PANTHER" id="PTHR47966:SF73">
    <property type="entry name" value="PEPTIDASE A1 DOMAIN-CONTAINING PROTEIN"/>
    <property type="match status" value="1"/>
</dbReference>
<organism evidence="7 8">
    <name type="scientific">Echria macrotheca</name>
    <dbReference type="NCBI Taxonomy" id="438768"/>
    <lineage>
        <taxon>Eukaryota</taxon>
        <taxon>Fungi</taxon>
        <taxon>Dikarya</taxon>
        <taxon>Ascomycota</taxon>
        <taxon>Pezizomycotina</taxon>
        <taxon>Sordariomycetes</taxon>
        <taxon>Sordariomycetidae</taxon>
        <taxon>Sordariales</taxon>
        <taxon>Schizotheciaceae</taxon>
        <taxon>Echria</taxon>
    </lineage>
</organism>
<feature type="region of interest" description="Disordered" evidence="3">
    <location>
        <begin position="596"/>
        <end position="634"/>
    </location>
</feature>
<evidence type="ECO:0000256" key="2">
    <source>
        <dbReference type="PIRSR" id="PIRSR601461-2"/>
    </source>
</evidence>
<feature type="compositionally biased region" description="Polar residues" evidence="3">
    <location>
        <begin position="528"/>
        <end position="537"/>
    </location>
</feature>
<evidence type="ECO:0000313" key="8">
    <source>
        <dbReference type="Proteomes" id="UP001239445"/>
    </source>
</evidence>
<evidence type="ECO:0000259" key="6">
    <source>
        <dbReference type="PROSITE" id="PS51767"/>
    </source>
</evidence>
<keyword evidence="4" id="KW-0472">Membrane</keyword>
<dbReference type="Gene3D" id="2.40.70.10">
    <property type="entry name" value="Acid Proteases"/>
    <property type="match status" value="2"/>
</dbReference>
<evidence type="ECO:0000256" key="1">
    <source>
        <dbReference type="ARBA" id="ARBA00007447"/>
    </source>
</evidence>
<accession>A0AAJ0BLA7</accession>
<keyword evidence="7" id="KW-0378">Hydrolase</keyword>
<evidence type="ECO:0000313" key="7">
    <source>
        <dbReference type="EMBL" id="KAK1760060.1"/>
    </source>
</evidence>
<keyword evidence="7" id="KW-0645">Protease</keyword>
<comment type="similarity">
    <text evidence="1">Belongs to the peptidase A1 family.</text>
</comment>
<keyword evidence="4" id="KW-1133">Transmembrane helix</keyword>
<keyword evidence="5" id="KW-0732">Signal</keyword>
<feature type="region of interest" description="Disordered" evidence="3">
    <location>
        <begin position="458"/>
        <end position="490"/>
    </location>
</feature>
<keyword evidence="4" id="KW-0812">Transmembrane</keyword>
<feature type="compositionally biased region" description="Basic and acidic residues" evidence="3">
    <location>
        <begin position="625"/>
        <end position="634"/>
    </location>
</feature>
<dbReference type="InterPro" id="IPR021109">
    <property type="entry name" value="Peptidase_aspartic_dom_sf"/>
</dbReference>
<keyword evidence="8" id="KW-1185">Reference proteome</keyword>
<evidence type="ECO:0000256" key="4">
    <source>
        <dbReference type="SAM" id="Phobius"/>
    </source>
</evidence>
<dbReference type="GO" id="GO:0006508">
    <property type="term" value="P:proteolysis"/>
    <property type="evidence" value="ECO:0007669"/>
    <property type="project" value="UniProtKB-KW"/>
</dbReference>
<feature type="disulfide bond" evidence="2">
    <location>
        <begin position="322"/>
        <end position="376"/>
    </location>
</feature>
<dbReference type="Pfam" id="PF00026">
    <property type="entry name" value="Asp"/>
    <property type="match status" value="1"/>
</dbReference>
<dbReference type="InterPro" id="IPR033121">
    <property type="entry name" value="PEPTIDASE_A1"/>
</dbReference>
<dbReference type="GO" id="GO:0004190">
    <property type="term" value="F:aspartic-type endopeptidase activity"/>
    <property type="evidence" value="ECO:0007669"/>
    <property type="project" value="InterPro"/>
</dbReference>
<keyword evidence="2" id="KW-1015">Disulfide bond</keyword>
<name>A0AAJ0BLA7_9PEZI</name>
<dbReference type="SUPFAM" id="SSF50630">
    <property type="entry name" value="Acid proteases"/>
    <property type="match status" value="1"/>
</dbReference>
<dbReference type="EMBL" id="MU839827">
    <property type="protein sequence ID" value="KAK1760060.1"/>
    <property type="molecule type" value="Genomic_DNA"/>
</dbReference>
<dbReference type="PANTHER" id="PTHR47966">
    <property type="entry name" value="BETA-SITE APP-CLEAVING ENZYME, ISOFORM A-RELATED"/>
    <property type="match status" value="1"/>
</dbReference>
<dbReference type="PROSITE" id="PS51767">
    <property type="entry name" value="PEPTIDASE_A1"/>
    <property type="match status" value="1"/>
</dbReference>
<feature type="domain" description="Peptidase A1" evidence="6">
    <location>
        <begin position="54"/>
        <end position="418"/>
    </location>
</feature>
<feature type="chain" id="PRO_5042615304" evidence="5">
    <location>
        <begin position="23"/>
        <end position="634"/>
    </location>
</feature>
<dbReference type="AlphaFoldDB" id="A0AAJ0BLA7"/>
<reference evidence="7" key="1">
    <citation type="submission" date="2023-06" db="EMBL/GenBank/DDBJ databases">
        <title>Genome-scale phylogeny and comparative genomics of the fungal order Sordariales.</title>
        <authorList>
            <consortium name="Lawrence Berkeley National Laboratory"/>
            <person name="Hensen N."/>
            <person name="Bonometti L."/>
            <person name="Westerberg I."/>
            <person name="Brannstrom I.O."/>
            <person name="Guillou S."/>
            <person name="Cros-Aarteil S."/>
            <person name="Calhoun S."/>
            <person name="Haridas S."/>
            <person name="Kuo A."/>
            <person name="Mondo S."/>
            <person name="Pangilinan J."/>
            <person name="Riley R."/>
            <person name="Labutti K."/>
            <person name="Andreopoulos B."/>
            <person name="Lipzen A."/>
            <person name="Chen C."/>
            <person name="Yanf M."/>
            <person name="Daum C."/>
            <person name="Ng V."/>
            <person name="Clum A."/>
            <person name="Steindorff A."/>
            <person name="Ohm R."/>
            <person name="Martin F."/>
            <person name="Silar P."/>
            <person name="Natvig D."/>
            <person name="Lalanne C."/>
            <person name="Gautier V."/>
            <person name="Ament-Velasquez S.L."/>
            <person name="Kruys A."/>
            <person name="Hutchinson M.I."/>
            <person name="Powell A.J."/>
            <person name="Barry K."/>
            <person name="Miller A.N."/>
            <person name="Grigoriev I.V."/>
            <person name="Debuchy R."/>
            <person name="Gladieux P."/>
            <person name="Thoren M.H."/>
            <person name="Johannesson H."/>
        </authorList>
    </citation>
    <scope>NUCLEOTIDE SEQUENCE</scope>
    <source>
        <strain evidence="7">PSN4</strain>
    </source>
</reference>
<sequence>MSLVLLLRSAALYLLFATAASAHLLVPFTRQPNLHARSSTGPYSVPVAASGHVFVVNVTVGTPPQPFSLLLAPSSPHTWVPSVDAMPCKTGYDSLGGFHSPDDGSKSACGWGVFDPAKSSTTRMADQIYLDFVVAYTDTINVSGVNMTEKFVIGDVEIDDLSMGLVTSTSNQQWIGMLGLGNDATTNFPRASARYRPNFIDRLVSSGKITSQGYSIWLDTPDGASGSLLLGAIDKSRYDGDLIRLNAGAEPYDVFPSAFRASLVSVNVDEGVGPYKYTDPPILASISPAETLSYLPDALVEGIMAATGAVWNSSLELATIACDAGTRKPKTNIRIQLEGSAGPTLQALLADLIVPQDVSGWEIAYDSLATLNRNTCLFGIQKLPSLRASSTVQYNIGSSLLRRTYMVFDAANKDVALAPVLSTTGSKPSPAIVPFDKPGARIPSSKLYCVNPDVCGESDNPSTSASGSSGSGSGGGSGGGASSGDDSPQPDSSWKKIVIGVVVPIVTLAILVPIAYVLTTRRRRKNQEMSGAGSTLRGSEVDEDDNFKDDEYGVKVTVSVSGKVSYAKPPSPPELFLGLPGALPIIPEERNSQYWGDGVLRGTSTNGSGRSGSGGSEVSGGGSAARKEVWDEKN</sequence>
<feature type="compositionally biased region" description="Gly residues" evidence="3">
    <location>
        <begin position="609"/>
        <end position="623"/>
    </location>
</feature>